<proteinExistence type="predicted"/>
<gene>
    <name evidence="1" type="ORF">K488DRAFT_82318</name>
</gene>
<protein>
    <submittedName>
        <fullName evidence="1">Uncharacterized protein</fullName>
    </submittedName>
</protein>
<comment type="caution">
    <text evidence="1">The sequence shown here is derived from an EMBL/GenBank/DDBJ whole genome shotgun (WGS) entry which is preliminary data.</text>
</comment>
<organism evidence="1 2">
    <name type="scientific">Vararia minispora EC-137</name>
    <dbReference type="NCBI Taxonomy" id="1314806"/>
    <lineage>
        <taxon>Eukaryota</taxon>
        <taxon>Fungi</taxon>
        <taxon>Dikarya</taxon>
        <taxon>Basidiomycota</taxon>
        <taxon>Agaricomycotina</taxon>
        <taxon>Agaricomycetes</taxon>
        <taxon>Russulales</taxon>
        <taxon>Lachnocladiaceae</taxon>
        <taxon>Vararia</taxon>
    </lineage>
</organism>
<reference evidence="1" key="2">
    <citation type="journal article" date="2022" name="New Phytol.">
        <title>Evolutionary transition to the ectomycorrhizal habit in the genomes of a hyperdiverse lineage of mushroom-forming fungi.</title>
        <authorList>
            <person name="Looney B."/>
            <person name="Miyauchi S."/>
            <person name="Morin E."/>
            <person name="Drula E."/>
            <person name="Courty P.E."/>
            <person name="Kohler A."/>
            <person name="Kuo A."/>
            <person name="LaButti K."/>
            <person name="Pangilinan J."/>
            <person name="Lipzen A."/>
            <person name="Riley R."/>
            <person name="Andreopoulos W."/>
            <person name="He G."/>
            <person name="Johnson J."/>
            <person name="Nolan M."/>
            <person name="Tritt A."/>
            <person name="Barry K.W."/>
            <person name="Grigoriev I.V."/>
            <person name="Nagy L.G."/>
            <person name="Hibbett D."/>
            <person name="Henrissat B."/>
            <person name="Matheny P.B."/>
            <person name="Labbe J."/>
            <person name="Martin F.M."/>
        </authorList>
    </citation>
    <scope>NUCLEOTIDE SEQUENCE</scope>
    <source>
        <strain evidence="1">EC-137</strain>
    </source>
</reference>
<dbReference type="Proteomes" id="UP000814128">
    <property type="component" value="Unassembled WGS sequence"/>
</dbReference>
<sequence>MDRPGRVSLLLELPQELRIGILSYVGFPGLNACLRVCRSLQATVLETAALFYVLYLGRTGMCDNPESSLTPPRRLANLKIYNEGWRTLQWATISKIHIPVTDWFSLRQDLIVFSRPHAIENQVREYFRVPSPSRGVTASEWSRKLPAGRLAYTEDPSNDLFALLTGVVIDGATGVSRLRLLQLSTGDDHPSAIAQGTIVLQYHFQSEPPIFLGTQYILNGYFGCFIGNWTQNQAPTPLPSVSSLHGYIFLDAEHVATVSGPTMAGPSLHIYTRHSVPRGPGSDPWVLCQDFLLPPVRSSGLRTTWLARSPGPSPDSLTPQGDFYPDGKGALLSVLMNDGRVDEDETTVHLLVPSYALLSFISNRNQTDPQGLRVSWDEWGPANTHVYVYNTPIASLPPILYGYRSIPCSRPFPTEDGKWAFQVNDYHPGRIAAARAVARCVPDDQRNWKIEFGGKLDAQYTNTGDALRTRVPYIATEQIIPEEILGGRPEDLNVHLSENSVVIFHDERMPMLDLS</sequence>
<dbReference type="EMBL" id="MU273474">
    <property type="protein sequence ID" value="KAI0036210.1"/>
    <property type="molecule type" value="Genomic_DNA"/>
</dbReference>
<keyword evidence="2" id="KW-1185">Reference proteome</keyword>
<evidence type="ECO:0000313" key="1">
    <source>
        <dbReference type="EMBL" id="KAI0036210.1"/>
    </source>
</evidence>
<evidence type="ECO:0000313" key="2">
    <source>
        <dbReference type="Proteomes" id="UP000814128"/>
    </source>
</evidence>
<accession>A0ACB8QXE5</accession>
<name>A0ACB8QXE5_9AGAM</name>
<reference evidence="1" key="1">
    <citation type="submission" date="2021-02" db="EMBL/GenBank/DDBJ databases">
        <authorList>
            <consortium name="DOE Joint Genome Institute"/>
            <person name="Ahrendt S."/>
            <person name="Looney B.P."/>
            <person name="Miyauchi S."/>
            <person name="Morin E."/>
            <person name="Drula E."/>
            <person name="Courty P.E."/>
            <person name="Chicoki N."/>
            <person name="Fauchery L."/>
            <person name="Kohler A."/>
            <person name="Kuo A."/>
            <person name="Labutti K."/>
            <person name="Pangilinan J."/>
            <person name="Lipzen A."/>
            <person name="Riley R."/>
            <person name="Andreopoulos W."/>
            <person name="He G."/>
            <person name="Johnson J."/>
            <person name="Barry K.W."/>
            <person name="Grigoriev I.V."/>
            <person name="Nagy L."/>
            <person name="Hibbett D."/>
            <person name="Henrissat B."/>
            <person name="Matheny P.B."/>
            <person name="Labbe J."/>
            <person name="Martin F."/>
        </authorList>
    </citation>
    <scope>NUCLEOTIDE SEQUENCE</scope>
    <source>
        <strain evidence="1">EC-137</strain>
    </source>
</reference>